<sequence>MLNFGNAVTSDVAGLVALDGEVFILAYGFRSVVADVNGFIPADLLCTVMADLAGFIVFDDMV</sequence>
<name>A0AB74N379_AGGAC</name>
<reference evidence="1 2" key="1">
    <citation type="submission" date="2019-08" db="EMBL/GenBank/DDBJ databases">
        <title>Whole genome sequencing of Aggregatibacter actinomycetemcomitans cultured from blood stream infections in Denmark reveals a novel phylogenetic lineage expressing serotype a membrane O polysaccharide.</title>
        <authorList>
            <person name="Nedergaard S."/>
            <person name="Kobel C.M."/>
            <person name="Nielsen M.B."/>
            <person name="Moeller R.T."/>
            <person name="Jensen A.B."/>
            <person name="Noerskov-Lauritsen N."/>
        </authorList>
    </citation>
    <scope>NUCLEOTIDE SEQUENCE [LARGE SCALE GENOMIC DNA]</scope>
    <source>
        <strain evidence="1 2">PN_563</strain>
    </source>
</reference>
<dbReference type="Proteomes" id="UP000323012">
    <property type="component" value="Unassembled WGS sequence"/>
</dbReference>
<evidence type="ECO:0000313" key="1">
    <source>
        <dbReference type="EMBL" id="TYA37962.1"/>
    </source>
</evidence>
<gene>
    <name evidence="1" type="ORF">FXB79_11375</name>
</gene>
<accession>A0AB74N379</accession>
<organism evidence="1 2">
    <name type="scientific">Aggregatibacter actinomycetemcomitans</name>
    <name type="common">Actinobacillus actinomycetemcomitans</name>
    <name type="synonym">Haemophilus actinomycetemcomitans</name>
    <dbReference type="NCBI Taxonomy" id="714"/>
    <lineage>
        <taxon>Bacteria</taxon>
        <taxon>Pseudomonadati</taxon>
        <taxon>Pseudomonadota</taxon>
        <taxon>Gammaproteobacteria</taxon>
        <taxon>Pasteurellales</taxon>
        <taxon>Pasteurellaceae</taxon>
        <taxon>Aggregatibacter</taxon>
    </lineage>
</organism>
<proteinExistence type="predicted"/>
<dbReference type="EMBL" id="VSED01000083">
    <property type="protein sequence ID" value="TYA37962.1"/>
    <property type="molecule type" value="Genomic_DNA"/>
</dbReference>
<evidence type="ECO:0000313" key="2">
    <source>
        <dbReference type="Proteomes" id="UP000323012"/>
    </source>
</evidence>
<protein>
    <submittedName>
        <fullName evidence="1">Uncharacterized protein</fullName>
    </submittedName>
</protein>
<dbReference type="AlphaFoldDB" id="A0AB74N379"/>
<comment type="caution">
    <text evidence="1">The sequence shown here is derived from an EMBL/GenBank/DDBJ whole genome shotgun (WGS) entry which is preliminary data.</text>
</comment>